<evidence type="ECO:0000256" key="1">
    <source>
        <dbReference type="ARBA" id="ARBA00004442"/>
    </source>
</evidence>
<dbReference type="Pfam" id="PF01103">
    <property type="entry name" value="Omp85"/>
    <property type="match status" value="1"/>
</dbReference>
<comment type="subcellular location">
    <subcellularLocation>
        <location evidence="1">Cell outer membrane</location>
    </subcellularLocation>
</comment>
<comment type="caution">
    <text evidence="13">The sequence shown here is derived from an EMBL/GenBank/DDBJ whole genome shotgun (WGS) entry which is preliminary data.</text>
</comment>
<comment type="similarity">
    <text evidence="2">Belongs to the TamA family.</text>
</comment>
<evidence type="ECO:0000256" key="8">
    <source>
        <dbReference type="ARBA" id="ARBA00023237"/>
    </source>
</evidence>
<keyword evidence="5" id="KW-0812">Transmembrane</keyword>
<keyword evidence="7" id="KW-0472">Membrane</keyword>
<organism evidence="13 14">
    <name type="scientific">Rheinheimera mesophila</name>
    <dbReference type="NCBI Taxonomy" id="1547515"/>
    <lineage>
        <taxon>Bacteria</taxon>
        <taxon>Pseudomonadati</taxon>
        <taxon>Pseudomonadota</taxon>
        <taxon>Gammaproteobacteria</taxon>
        <taxon>Chromatiales</taxon>
        <taxon>Chromatiaceae</taxon>
        <taxon>Rheinheimera</taxon>
    </lineage>
</organism>
<keyword evidence="8" id="KW-0998">Cell outer membrane</keyword>
<dbReference type="PANTHER" id="PTHR12815:SF47">
    <property type="entry name" value="TRANSLOCATION AND ASSEMBLY MODULE SUBUNIT TAMA"/>
    <property type="match status" value="1"/>
</dbReference>
<dbReference type="GO" id="GO:0097347">
    <property type="term" value="C:TAM protein secretion complex"/>
    <property type="evidence" value="ECO:0007669"/>
    <property type="project" value="TreeGrafter"/>
</dbReference>
<evidence type="ECO:0000259" key="12">
    <source>
        <dbReference type="PROSITE" id="PS51779"/>
    </source>
</evidence>
<dbReference type="Proteomes" id="UP000276260">
    <property type="component" value="Unassembled WGS sequence"/>
</dbReference>
<dbReference type="PANTHER" id="PTHR12815">
    <property type="entry name" value="SORTING AND ASSEMBLY MACHINERY SAMM50 PROTEIN FAMILY MEMBER"/>
    <property type="match status" value="1"/>
</dbReference>
<dbReference type="AlphaFoldDB" id="A0A3P3QRN5"/>
<comment type="subunit">
    <text evidence="10">Interacts with TamB to form the translocation and assembly module (TAM).</text>
</comment>
<gene>
    <name evidence="13" type="ORF">EIK76_02375</name>
</gene>
<evidence type="ECO:0000256" key="3">
    <source>
        <dbReference type="ARBA" id="ARBA00015419"/>
    </source>
</evidence>
<dbReference type="InterPro" id="IPR000184">
    <property type="entry name" value="Bac_surfAg_D15"/>
</dbReference>
<dbReference type="PROSITE" id="PS51779">
    <property type="entry name" value="POTRA"/>
    <property type="match status" value="1"/>
</dbReference>
<dbReference type="Pfam" id="PF07244">
    <property type="entry name" value="POTRA"/>
    <property type="match status" value="1"/>
</dbReference>
<dbReference type="Pfam" id="PF17243">
    <property type="entry name" value="POTRA_TamA_1"/>
    <property type="match status" value="1"/>
</dbReference>
<dbReference type="GO" id="GO:0009306">
    <property type="term" value="P:protein secretion"/>
    <property type="evidence" value="ECO:0007669"/>
    <property type="project" value="TreeGrafter"/>
</dbReference>
<proteinExistence type="inferred from homology"/>
<dbReference type="InterPro" id="IPR039910">
    <property type="entry name" value="D15-like"/>
</dbReference>
<sequence length="569" mass="63896">MLYRTLAILALFAASAASAHPQIELKGVSGPLADNIELYLDRLPAKNNLGSRRFQTKVIEDVKQAARAVGYYRINIEPSLVGKDNKQKLRLTITPGEAVRLKSVKVEILGEAATDPEFTKLVKQIGPKVNHRVHHGRYEEIKNQLNSLALRRGYFQARFVKQELSVAPRLLQGFIHIQFDSGPRYHFGEVSFEGSQIREERLRSMLPFKPGDYYQSSQLGELNQDLAETNWFRSIDVTVDDPENVEQQLAVKVKVEPQIRNIVETGLGYSTDLGPRIKLNWNKPWLNDRGHSLSSKMALSGPEQTVEAGYKWPKKNVTEDFYKLNFGIKNKDLEDTRSQEYNTALERHWLLEDAWYRTASLRWLYEDYVQGTDSGSANLIMPGISFSRSWDSGGSMPSKASRYLIGTEVSDPAWGSDSSFVRLRSRVGWIGSFSDDQRYLLRVDAGAVLMEAITELPPSLRFFAGGDNSIRGYSYESIAPVDAEGSLLGARYLATAAVEYQHRVSGNWWAAAFFDAGSAWNDKADIYRGVGLGVRWASPVGPIRIDLAWGLDVPSNQALQLHFSLGPEL</sequence>
<dbReference type="RefSeq" id="WP_082101761.1">
    <property type="nucleotide sequence ID" value="NZ_LAVS01000004.1"/>
</dbReference>
<evidence type="ECO:0000256" key="9">
    <source>
        <dbReference type="ARBA" id="ARBA00033063"/>
    </source>
</evidence>
<feature type="chain" id="PRO_5018181330" description="Translocation and assembly module subunit TamA" evidence="11">
    <location>
        <begin position="20"/>
        <end position="569"/>
    </location>
</feature>
<evidence type="ECO:0000256" key="4">
    <source>
        <dbReference type="ARBA" id="ARBA00022452"/>
    </source>
</evidence>
<evidence type="ECO:0000256" key="10">
    <source>
        <dbReference type="ARBA" id="ARBA00093548"/>
    </source>
</evidence>
<dbReference type="OrthoDB" id="9769707at2"/>
<evidence type="ECO:0000256" key="7">
    <source>
        <dbReference type="ARBA" id="ARBA00023136"/>
    </source>
</evidence>
<evidence type="ECO:0000256" key="2">
    <source>
        <dbReference type="ARBA" id="ARBA00010248"/>
    </source>
</evidence>
<feature type="domain" description="POTRA" evidence="12">
    <location>
        <begin position="183"/>
        <end position="258"/>
    </location>
</feature>
<evidence type="ECO:0000256" key="6">
    <source>
        <dbReference type="ARBA" id="ARBA00022729"/>
    </source>
</evidence>
<dbReference type="InterPro" id="IPR010827">
    <property type="entry name" value="BamA/TamA_POTRA"/>
</dbReference>
<protein>
    <recommendedName>
        <fullName evidence="3">Translocation and assembly module subunit TamA</fullName>
    </recommendedName>
    <alternativeName>
        <fullName evidence="9">Autotransporter assembly factor TamA</fullName>
    </alternativeName>
</protein>
<accession>A0A3P3QRN5</accession>
<name>A0A3P3QRN5_9GAMM</name>
<evidence type="ECO:0000313" key="14">
    <source>
        <dbReference type="Proteomes" id="UP000276260"/>
    </source>
</evidence>
<keyword evidence="6 11" id="KW-0732">Signal</keyword>
<evidence type="ECO:0000256" key="11">
    <source>
        <dbReference type="SAM" id="SignalP"/>
    </source>
</evidence>
<dbReference type="EMBL" id="RRCF01000001">
    <property type="protein sequence ID" value="RRJ22953.1"/>
    <property type="molecule type" value="Genomic_DNA"/>
</dbReference>
<dbReference type="Gene3D" id="3.10.20.310">
    <property type="entry name" value="membrane protein fhac"/>
    <property type="match status" value="3"/>
</dbReference>
<dbReference type="Gene3D" id="2.40.160.50">
    <property type="entry name" value="membrane protein fhac: a member of the omp85/tpsb transporter family"/>
    <property type="match status" value="1"/>
</dbReference>
<dbReference type="InterPro" id="IPR034746">
    <property type="entry name" value="POTRA"/>
</dbReference>
<keyword evidence="14" id="KW-1185">Reference proteome</keyword>
<reference evidence="13 14" key="1">
    <citation type="submission" date="2018-11" db="EMBL/GenBank/DDBJ databases">
        <title>Draft genome analysis of Rheinheimera mesophila isolated from an industrial waste site.</title>
        <authorList>
            <person name="Yu Q."/>
            <person name="Qi Y."/>
            <person name="Zhang H."/>
            <person name="Lu Y."/>
            <person name="Pu J."/>
        </authorList>
    </citation>
    <scope>NUCLEOTIDE SEQUENCE [LARGE SCALE GENOMIC DNA]</scope>
    <source>
        <strain evidence="13 14">IITR13</strain>
    </source>
</reference>
<evidence type="ECO:0000313" key="13">
    <source>
        <dbReference type="EMBL" id="RRJ22953.1"/>
    </source>
</evidence>
<evidence type="ECO:0000256" key="5">
    <source>
        <dbReference type="ARBA" id="ARBA00022692"/>
    </source>
</evidence>
<keyword evidence="4" id="KW-1134">Transmembrane beta strand</keyword>
<dbReference type="InterPro" id="IPR035243">
    <property type="entry name" value="TamA_POTRA_Dom_1"/>
</dbReference>
<feature type="signal peptide" evidence="11">
    <location>
        <begin position="1"/>
        <end position="19"/>
    </location>
</feature>
<dbReference type="GO" id="GO:0009279">
    <property type="term" value="C:cell outer membrane"/>
    <property type="evidence" value="ECO:0007669"/>
    <property type="project" value="UniProtKB-SubCell"/>
</dbReference>